<reference evidence="2" key="1">
    <citation type="submission" date="2021-02" db="EMBL/GenBank/DDBJ databases">
        <authorList>
            <person name="Nowell W R."/>
        </authorList>
    </citation>
    <scope>NUCLEOTIDE SEQUENCE</scope>
</reference>
<sequence length="242" mass="26616">VILGQIRTRVCDNYLPSTVSTHIEQCAYQLTLENAYSQDRLAKTASKLKKIMGFEKRFPKWITAILALAQVVLTAAIIGLEFGSFYYDVAHGTIWAGFWASLVFIKTFLMMFCITCCCRGRCCATYILILNIFSGALACVIIYFDAYFIGNLCKCYLGDNLCCSLHGISTFNSNYGNVVKDCMPISSNGVQTVIDSCHLSPPTSKLSFLKAQLGCAIGMLAVCGLYVVLYLFACFGICFGHG</sequence>
<feature type="transmembrane region" description="Helical" evidence="1">
    <location>
        <begin position="93"/>
        <end position="114"/>
    </location>
</feature>
<comment type="caution">
    <text evidence="2">The sequence shown here is derived from an EMBL/GenBank/DDBJ whole genome shotgun (WGS) entry which is preliminary data.</text>
</comment>
<proteinExistence type="predicted"/>
<feature type="transmembrane region" description="Helical" evidence="1">
    <location>
        <begin position="211"/>
        <end position="239"/>
    </location>
</feature>
<feature type="transmembrane region" description="Helical" evidence="1">
    <location>
        <begin position="126"/>
        <end position="144"/>
    </location>
</feature>
<dbReference type="EMBL" id="CAJOAX010006343">
    <property type="protein sequence ID" value="CAF3977756.1"/>
    <property type="molecule type" value="Genomic_DNA"/>
</dbReference>
<name>A0A819MDX4_9BILA</name>
<feature type="transmembrane region" description="Helical" evidence="1">
    <location>
        <begin position="61"/>
        <end position="87"/>
    </location>
</feature>
<gene>
    <name evidence="2" type="ORF">OTI717_LOCUS27781</name>
</gene>
<evidence type="ECO:0000256" key="1">
    <source>
        <dbReference type="SAM" id="Phobius"/>
    </source>
</evidence>
<accession>A0A819MDX4</accession>
<keyword evidence="1" id="KW-0472">Membrane</keyword>
<feature type="non-terminal residue" evidence="2">
    <location>
        <position position="1"/>
    </location>
</feature>
<evidence type="ECO:0000313" key="2">
    <source>
        <dbReference type="EMBL" id="CAF3977756.1"/>
    </source>
</evidence>
<protein>
    <submittedName>
        <fullName evidence="2">Uncharacterized protein</fullName>
    </submittedName>
</protein>
<dbReference type="AlphaFoldDB" id="A0A819MDX4"/>
<keyword evidence="1" id="KW-0812">Transmembrane</keyword>
<organism evidence="2 3">
    <name type="scientific">Rotaria sordida</name>
    <dbReference type="NCBI Taxonomy" id="392033"/>
    <lineage>
        <taxon>Eukaryota</taxon>
        <taxon>Metazoa</taxon>
        <taxon>Spiralia</taxon>
        <taxon>Gnathifera</taxon>
        <taxon>Rotifera</taxon>
        <taxon>Eurotatoria</taxon>
        <taxon>Bdelloidea</taxon>
        <taxon>Philodinida</taxon>
        <taxon>Philodinidae</taxon>
        <taxon>Rotaria</taxon>
    </lineage>
</organism>
<evidence type="ECO:0000313" key="3">
    <source>
        <dbReference type="Proteomes" id="UP000663823"/>
    </source>
</evidence>
<dbReference type="Proteomes" id="UP000663823">
    <property type="component" value="Unassembled WGS sequence"/>
</dbReference>
<keyword evidence="1" id="KW-1133">Transmembrane helix</keyword>